<protein>
    <submittedName>
        <fullName evidence="2">Uncharacterized protein</fullName>
    </submittedName>
</protein>
<dbReference type="AlphaFoldDB" id="A0A8X7WHT8"/>
<evidence type="ECO:0000256" key="1">
    <source>
        <dbReference type="SAM" id="MobiDB-lite"/>
    </source>
</evidence>
<feature type="compositionally biased region" description="Basic and acidic residues" evidence="1">
    <location>
        <begin position="45"/>
        <end position="54"/>
    </location>
</feature>
<feature type="region of interest" description="Disordered" evidence="1">
    <location>
        <begin position="29"/>
        <end position="76"/>
    </location>
</feature>
<dbReference type="Proteomes" id="UP000886595">
    <property type="component" value="Unassembled WGS sequence"/>
</dbReference>
<evidence type="ECO:0000313" key="2">
    <source>
        <dbReference type="EMBL" id="KAG2329450.1"/>
    </source>
</evidence>
<gene>
    <name evidence="2" type="ORF">Bca52824_000630</name>
</gene>
<evidence type="ECO:0000313" key="3">
    <source>
        <dbReference type="Proteomes" id="UP000886595"/>
    </source>
</evidence>
<sequence>MAEEDVIAYPVQPSDHKRKLENVETEILEQHTGSIDQSNEASADSAKEASEYSREATGFGEADDGLGVGNIVENKD</sequence>
<accession>A0A8X7WHT8</accession>
<reference evidence="2 3" key="1">
    <citation type="submission" date="2020-02" db="EMBL/GenBank/DDBJ databases">
        <authorList>
            <person name="Ma Q."/>
            <person name="Huang Y."/>
            <person name="Song X."/>
            <person name="Pei D."/>
        </authorList>
    </citation>
    <scope>NUCLEOTIDE SEQUENCE [LARGE SCALE GENOMIC DNA]</scope>
    <source>
        <strain evidence="2">Sxm20200214</strain>
        <tissue evidence="2">Leaf</tissue>
    </source>
</reference>
<dbReference type="EMBL" id="JAAMPC010000001">
    <property type="protein sequence ID" value="KAG2329450.1"/>
    <property type="molecule type" value="Genomic_DNA"/>
</dbReference>
<name>A0A8X7WHT8_BRACI</name>
<keyword evidence="3" id="KW-1185">Reference proteome</keyword>
<proteinExistence type="predicted"/>
<comment type="caution">
    <text evidence="2">The sequence shown here is derived from an EMBL/GenBank/DDBJ whole genome shotgun (WGS) entry which is preliminary data.</text>
</comment>
<organism evidence="2 3">
    <name type="scientific">Brassica carinata</name>
    <name type="common">Ethiopian mustard</name>
    <name type="synonym">Abyssinian cabbage</name>
    <dbReference type="NCBI Taxonomy" id="52824"/>
    <lineage>
        <taxon>Eukaryota</taxon>
        <taxon>Viridiplantae</taxon>
        <taxon>Streptophyta</taxon>
        <taxon>Embryophyta</taxon>
        <taxon>Tracheophyta</taxon>
        <taxon>Spermatophyta</taxon>
        <taxon>Magnoliopsida</taxon>
        <taxon>eudicotyledons</taxon>
        <taxon>Gunneridae</taxon>
        <taxon>Pentapetalae</taxon>
        <taxon>rosids</taxon>
        <taxon>malvids</taxon>
        <taxon>Brassicales</taxon>
        <taxon>Brassicaceae</taxon>
        <taxon>Brassiceae</taxon>
        <taxon>Brassica</taxon>
    </lineage>
</organism>